<dbReference type="RefSeq" id="WP_184307509.1">
    <property type="nucleotide sequence ID" value="NZ_JACHXU010000021.1"/>
</dbReference>
<dbReference type="EMBL" id="JACHXU010000021">
    <property type="protein sequence ID" value="MBB3209126.1"/>
    <property type="molecule type" value="Genomic_DNA"/>
</dbReference>
<protein>
    <recommendedName>
        <fullName evidence="4">Secreted protein</fullName>
    </recommendedName>
</protein>
<proteinExistence type="predicted"/>
<accession>A0A7W5E2P9</accession>
<feature type="chain" id="PRO_5031344645" description="Secreted protein" evidence="1">
    <location>
        <begin position="21"/>
        <end position="56"/>
    </location>
</feature>
<name>A0A7W5E2P9_9BACT</name>
<dbReference type="Proteomes" id="UP000536179">
    <property type="component" value="Unassembled WGS sequence"/>
</dbReference>
<evidence type="ECO:0000313" key="3">
    <source>
        <dbReference type="Proteomes" id="UP000536179"/>
    </source>
</evidence>
<keyword evidence="3" id="KW-1185">Reference proteome</keyword>
<gene>
    <name evidence="2" type="ORF">FHS27_004964</name>
</gene>
<reference evidence="2 3" key="1">
    <citation type="submission" date="2020-08" db="EMBL/GenBank/DDBJ databases">
        <title>Genomic Encyclopedia of Type Strains, Phase III (KMG-III): the genomes of soil and plant-associated and newly described type strains.</title>
        <authorList>
            <person name="Whitman W."/>
        </authorList>
    </citation>
    <scope>NUCLEOTIDE SEQUENCE [LARGE SCALE GENOMIC DNA]</scope>
    <source>
        <strain evidence="2 3">CECT 8075</strain>
    </source>
</reference>
<sequence length="56" mass="5977">MLKPVLFASMLLFFCGCGEAKPGPDGTEQDAIEAYIEANPNVDDGLDVIDENDTGE</sequence>
<comment type="caution">
    <text evidence="2">The sequence shown here is derived from an EMBL/GenBank/DDBJ whole genome shotgun (WGS) entry which is preliminary data.</text>
</comment>
<feature type="signal peptide" evidence="1">
    <location>
        <begin position="1"/>
        <end position="20"/>
    </location>
</feature>
<dbReference type="PROSITE" id="PS51257">
    <property type="entry name" value="PROKAR_LIPOPROTEIN"/>
    <property type="match status" value="1"/>
</dbReference>
<evidence type="ECO:0008006" key="4">
    <source>
        <dbReference type="Google" id="ProtNLM"/>
    </source>
</evidence>
<organism evidence="2 3">
    <name type="scientific">Aporhodopirellula rubra</name>
    <dbReference type="NCBI Taxonomy" id="980271"/>
    <lineage>
        <taxon>Bacteria</taxon>
        <taxon>Pseudomonadati</taxon>
        <taxon>Planctomycetota</taxon>
        <taxon>Planctomycetia</taxon>
        <taxon>Pirellulales</taxon>
        <taxon>Pirellulaceae</taxon>
        <taxon>Aporhodopirellula</taxon>
    </lineage>
</organism>
<evidence type="ECO:0000256" key="1">
    <source>
        <dbReference type="SAM" id="SignalP"/>
    </source>
</evidence>
<keyword evidence="1" id="KW-0732">Signal</keyword>
<dbReference type="AlphaFoldDB" id="A0A7W5E2P9"/>
<evidence type="ECO:0000313" key="2">
    <source>
        <dbReference type="EMBL" id="MBB3209126.1"/>
    </source>
</evidence>